<dbReference type="EMBL" id="MHQL01000042">
    <property type="protein sequence ID" value="OHA02193.1"/>
    <property type="molecule type" value="Genomic_DNA"/>
</dbReference>
<protein>
    <recommendedName>
        <fullName evidence="2">Proline dehydrogenase domain-containing protein</fullName>
    </recommendedName>
</protein>
<proteinExistence type="predicted"/>
<gene>
    <name evidence="3" type="ORF">A3C16_00710</name>
</gene>
<dbReference type="Gene3D" id="3.20.20.220">
    <property type="match status" value="1"/>
</dbReference>
<evidence type="ECO:0000313" key="3">
    <source>
        <dbReference type="EMBL" id="OHA02193.1"/>
    </source>
</evidence>
<dbReference type="GO" id="GO:0006562">
    <property type="term" value="P:L-proline catabolic process"/>
    <property type="evidence" value="ECO:0007669"/>
    <property type="project" value="InterPro"/>
</dbReference>
<sequence length="306" mass="34761">MLRQGLRLFFTTVWPKIPRHAAIMRRATQRFTAGEQADDALKIAAALNQEGFFCDINYIGDHSDQPDAIARAYETYAHLIRTIAKAKLKAGISVKLGQFGLLADSPDAAAREASFNLLIATMAETFGVRLWIDREEICHTARTNAIIKNIAPRAKAGSVVQAYDRNALALLDELGVRIPWRVCKGAYTESRATVFTHTRDIAETYRHLVSRIIASGGYAQIATHDEKLVRTVLNDLRRWRRDFPKDRFEFGMLYGVNMKLARALTREGYRVTIYLPFGEDIEGYCIRRIIEKPKYLLLPLRALFRA</sequence>
<dbReference type="InterPro" id="IPR002872">
    <property type="entry name" value="Proline_DH_dom"/>
</dbReference>
<dbReference type="SUPFAM" id="SSF51730">
    <property type="entry name" value="FAD-linked oxidoreductase"/>
    <property type="match status" value="1"/>
</dbReference>
<reference evidence="3 4" key="1">
    <citation type="journal article" date="2016" name="Nat. Commun.">
        <title>Thousands of microbial genomes shed light on interconnected biogeochemical processes in an aquifer system.</title>
        <authorList>
            <person name="Anantharaman K."/>
            <person name="Brown C.T."/>
            <person name="Hug L.A."/>
            <person name="Sharon I."/>
            <person name="Castelle C.J."/>
            <person name="Probst A.J."/>
            <person name="Thomas B.C."/>
            <person name="Singh A."/>
            <person name="Wilkins M.J."/>
            <person name="Karaoz U."/>
            <person name="Brodie E.L."/>
            <person name="Williams K.H."/>
            <person name="Hubbard S.S."/>
            <person name="Banfield J.F."/>
        </authorList>
    </citation>
    <scope>NUCLEOTIDE SEQUENCE [LARGE SCALE GENOMIC DNA]</scope>
</reference>
<dbReference type="PANTHER" id="PTHR13914">
    <property type="entry name" value="PROLINE OXIDASE"/>
    <property type="match status" value="1"/>
</dbReference>
<evidence type="ECO:0000256" key="1">
    <source>
        <dbReference type="ARBA" id="ARBA00023002"/>
    </source>
</evidence>
<accession>A0A1G2KS69</accession>
<dbReference type="InterPro" id="IPR015659">
    <property type="entry name" value="Proline_oxidase"/>
</dbReference>
<dbReference type="Pfam" id="PF01619">
    <property type="entry name" value="Pro_dh"/>
    <property type="match status" value="1"/>
</dbReference>
<organism evidence="3 4">
    <name type="scientific">Candidatus Sungbacteria bacterium RIFCSPHIGHO2_02_FULL_51_29</name>
    <dbReference type="NCBI Taxonomy" id="1802273"/>
    <lineage>
        <taxon>Bacteria</taxon>
        <taxon>Candidatus Sungiibacteriota</taxon>
    </lineage>
</organism>
<name>A0A1G2KS69_9BACT</name>
<comment type="caution">
    <text evidence="3">The sequence shown here is derived from an EMBL/GenBank/DDBJ whole genome shotgun (WGS) entry which is preliminary data.</text>
</comment>
<dbReference type="GO" id="GO:0004657">
    <property type="term" value="F:proline dehydrogenase activity"/>
    <property type="evidence" value="ECO:0007669"/>
    <property type="project" value="InterPro"/>
</dbReference>
<dbReference type="InterPro" id="IPR029041">
    <property type="entry name" value="FAD-linked_oxidoreductase-like"/>
</dbReference>
<dbReference type="Proteomes" id="UP000177811">
    <property type="component" value="Unassembled WGS sequence"/>
</dbReference>
<feature type="domain" description="Proline dehydrogenase" evidence="2">
    <location>
        <begin position="41"/>
        <end position="291"/>
    </location>
</feature>
<evidence type="ECO:0000313" key="4">
    <source>
        <dbReference type="Proteomes" id="UP000177811"/>
    </source>
</evidence>
<evidence type="ECO:0000259" key="2">
    <source>
        <dbReference type="Pfam" id="PF01619"/>
    </source>
</evidence>
<dbReference type="PANTHER" id="PTHR13914:SF0">
    <property type="entry name" value="PROLINE DEHYDROGENASE 1, MITOCHONDRIAL"/>
    <property type="match status" value="1"/>
</dbReference>
<dbReference type="AlphaFoldDB" id="A0A1G2KS69"/>
<keyword evidence="1" id="KW-0560">Oxidoreductase</keyword>